<dbReference type="STRING" id="1073423.SAMN04488700_2286"/>
<name>A0A1X7NP71_9LACT</name>
<dbReference type="EMBL" id="FXBJ01000002">
    <property type="protein sequence ID" value="SMH39798.1"/>
    <property type="molecule type" value="Genomic_DNA"/>
</dbReference>
<evidence type="ECO:0000313" key="2">
    <source>
        <dbReference type="Proteomes" id="UP000193435"/>
    </source>
</evidence>
<evidence type="ECO:0000313" key="1">
    <source>
        <dbReference type="EMBL" id="SMH39798.1"/>
    </source>
</evidence>
<protein>
    <submittedName>
        <fullName evidence="1">Uncharacterized protein</fullName>
    </submittedName>
</protein>
<reference evidence="1 2" key="1">
    <citation type="submission" date="2017-04" db="EMBL/GenBank/DDBJ databases">
        <authorList>
            <person name="Afonso C.L."/>
            <person name="Miller P.J."/>
            <person name="Scott M.A."/>
            <person name="Spackman E."/>
            <person name="Goraichik I."/>
            <person name="Dimitrov K.M."/>
            <person name="Suarez D.L."/>
            <person name="Swayne D.E."/>
        </authorList>
    </citation>
    <scope>NUCLEOTIDE SEQUENCE [LARGE SCALE GENOMIC DNA]</scope>
    <source>
        <strain evidence="1 2">LMG26642</strain>
    </source>
</reference>
<dbReference type="Proteomes" id="UP000193435">
    <property type="component" value="Unassembled WGS sequence"/>
</dbReference>
<proteinExistence type="predicted"/>
<gene>
    <name evidence="1" type="ORF">SAMN04488700_2286</name>
</gene>
<dbReference type="OrthoDB" id="2156903at2"/>
<organism evidence="1 2">
    <name type="scientific">Carnobacterium iners</name>
    <dbReference type="NCBI Taxonomy" id="1073423"/>
    <lineage>
        <taxon>Bacteria</taxon>
        <taxon>Bacillati</taxon>
        <taxon>Bacillota</taxon>
        <taxon>Bacilli</taxon>
        <taxon>Lactobacillales</taxon>
        <taxon>Carnobacteriaceae</taxon>
        <taxon>Carnobacterium</taxon>
    </lineage>
</organism>
<sequence length="86" mass="10349">MRAIFEELENNIARLIPDNGSNPIEVKKWELPDEARIGDVFEIHYKCDQQIIEKIYLIPNERIRRLEKMKLKREALLKRTKDNEQT</sequence>
<keyword evidence="2" id="KW-1185">Reference proteome</keyword>
<dbReference type="AlphaFoldDB" id="A0A1X7NP71"/>
<accession>A0A1X7NP71</accession>
<dbReference type="RefSeq" id="WP_085560306.1">
    <property type="nucleotide sequence ID" value="NZ_FOAH01000002.1"/>
</dbReference>